<evidence type="ECO:0000259" key="1">
    <source>
        <dbReference type="Pfam" id="PF01458"/>
    </source>
</evidence>
<dbReference type="InterPro" id="IPR055346">
    <property type="entry name" value="Fe-S_cluster_assembly_SufBD"/>
</dbReference>
<comment type="caution">
    <text evidence="2">The sequence shown here is derived from an EMBL/GenBank/DDBJ whole genome shotgun (WGS) entry which is preliminary data.</text>
</comment>
<dbReference type="AlphaFoldDB" id="A0A9D1IM34"/>
<sequence length="308" mass="34041">MKVVNEKDKTLLDEIDTSTFKENEAVNVRKNGKAVTRKINDYIDIKTKEDGKGIDIYVKENTLLGIVHIPVIITESGLKDVVYNDFHIGKNSNVVILAGCGIHNDKHKDSRHDGIHRFFIEENANVKYTEKHYAQGAGDGRKILNPYTEINLGKNASMTMDSVQIKGVTSTIRQTKATIEEGATLVIKEKILTSNDQSAKTSFIVDLKGDGASCEVTSRSVATDNSYQEFKSNVTGDKNCYAHVSCDAIIKDDAKVKAVPEIYAKNASANLIHEAYIGKIQGEQLMKLMSLGLSEKQAEEEIIKGFLK</sequence>
<evidence type="ECO:0000313" key="3">
    <source>
        <dbReference type="Proteomes" id="UP000824074"/>
    </source>
</evidence>
<organism evidence="2 3">
    <name type="scientific">Candidatus Aphodocola excrementigallinarum</name>
    <dbReference type="NCBI Taxonomy" id="2840670"/>
    <lineage>
        <taxon>Bacteria</taxon>
        <taxon>Bacillati</taxon>
        <taxon>Bacillota</taxon>
        <taxon>Bacilli</taxon>
        <taxon>Candidatus Aphodocola</taxon>
    </lineage>
</organism>
<feature type="domain" description="SUF system FeS cluster assembly SufBD core" evidence="1">
    <location>
        <begin position="87"/>
        <end position="306"/>
    </location>
</feature>
<reference evidence="2" key="1">
    <citation type="submission" date="2020-10" db="EMBL/GenBank/DDBJ databases">
        <authorList>
            <person name="Gilroy R."/>
        </authorList>
    </citation>
    <scope>NUCLEOTIDE SEQUENCE</scope>
    <source>
        <strain evidence="2">CHK193-30670</strain>
    </source>
</reference>
<evidence type="ECO:0000313" key="2">
    <source>
        <dbReference type="EMBL" id="HIU39797.1"/>
    </source>
</evidence>
<reference evidence="2" key="2">
    <citation type="journal article" date="2021" name="PeerJ">
        <title>Extensive microbial diversity within the chicken gut microbiome revealed by metagenomics and culture.</title>
        <authorList>
            <person name="Gilroy R."/>
            <person name="Ravi A."/>
            <person name="Getino M."/>
            <person name="Pursley I."/>
            <person name="Horton D.L."/>
            <person name="Alikhan N.F."/>
            <person name="Baker D."/>
            <person name="Gharbi K."/>
            <person name="Hall N."/>
            <person name="Watson M."/>
            <person name="Adriaenssens E.M."/>
            <person name="Foster-Nyarko E."/>
            <person name="Jarju S."/>
            <person name="Secka A."/>
            <person name="Antonio M."/>
            <person name="Oren A."/>
            <person name="Chaudhuri R.R."/>
            <person name="La Ragione R."/>
            <person name="Hildebrand F."/>
            <person name="Pallen M.J."/>
        </authorList>
    </citation>
    <scope>NUCLEOTIDE SEQUENCE</scope>
    <source>
        <strain evidence="2">CHK193-30670</strain>
    </source>
</reference>
<dbReference type="GO" id="GO:0016226">
    <property type="term" value="P:iron-sulfur cluster assembly"/>
    <property type="evidence" value="ECO:0007669"/>
    <property type="project" value="InterPro"/>
</dbReference>
<dbReference type="PANTHER" id="PTHR30508:SF6">
    <property type="entry name" value="UPF0051 PROTEIN MJ0034"/>
    <property type="match status" value="1"/>
</dbReference>
<dbReference type="PANTHER" id="PTHR30508">
    <property type="entry name" value="FES CLUSTER ASSEMBLY PROTEIN SUF"/>
    <property type="match status" value="1"/>
</dbReference>
<protein>
    <submittedName>
        <fullName evidence="2">SufD family Fe-S cluster assembly protein</fullName>
    </submittedName>
</protein>
<proteinExistence type="predicted"/>
<dbReference type="Proteomes" id="UP000824074">
    <property type="component" value="Unassembled WGS sequence"/>
</dbReference>
<name>A0A9D1IM34_9FIRM</name>
<gene>
    <name evidence="2" type="ORF">IAB68_00645</name>
</gene>
<dbReference type="InterPro" id="IPR000825">
    <property type="entry name" value="SUF_FeS_clus_asmbl_SufBD_core"/>
</dbReference>
<dbReference type="SUPFAM" id="SSF101960">
    <property type="entry name" value="Stabilizer of iron transporter SufD"/>
    <property type="match status" value="1"/>
</dbReference>
<dbReference type="Pfam" id="PF01458">
    <property type="entry name" value="SUFBD_core"/>
    <property type="match status" value="1"/>
</dbReference>
<dbReference type="InterPro" id="IPR037284">
    <property type="entry name" value="SUF_FeS_clus_asmbl_SufBD_sf"/>
</dbReference>
<accession>A0A9D1IM34</accession>
<dbReference type="EMBL" id="DVMT01000010">
    <property type="protein sequence ID" value="HIU39797.1"/>
    <property type="molecule type" value="Genomic_DNA"/>
</dbReference>